<dbReference type="EMBL" id="JAQOUE010000001">
    <property type="protein sequence ID" value="MDT7042508.1"/>
    <property type="molecule type" value="Genomic_DNA"/>
</dbReference>
<evidence type="ECO:0000313" key="1">
    <source>
        <dbReference type="EMBL" id="MDT7042508.1"/>
    </source>
</evidence>
<reference evidence="1 2" key="1">
    <citation type="journal article" date="2023" name="ISME J.">
        <title>Cultivation and genomic characterization of novel and ubiquitous marine nitrite-oxidizing bacteria from the Nitrospirales.</title>
        <authorList>
            <person name="Mueller A.J."/>
            <person name="Daebeler A."/>
            <person name="Herbold C.W."/>
            <person name="Kirkegaard R.H."/>
            <person name="Daims H."/>
        </authorList>
    </citation>
    <scope>NUCLEOTIDE SEQUENCE [LARGE SCALE GENOMIC DNA]</scope>
    <source>
        <strain evidence="1 2">EB</strain>
    </source>
</reference>
<protein>
    <submittedName>
        <fullName evidence="1">Uncharacterized protein</fullName>
    </submittedName>
</protein>
<sequence>MATYQAGNIFPMGSDGKNQLEHTSHPCTRCGGLFIGESLFDLYDETGQMRRWALRCVQCGDVVDSLILKNRTCSELPNPMQQHRRRWARMQSVNS</sequence>
<name>A0ABU3K833_9BACT</name>
<dbReference type="Proteomes" id="UP001250932">
    <property type="component" value="Unassembled WGS sequence"/>
</dbReference>
<accession>A0ABU3K833</accession>
<proteinExistence type="predicted"/>
<keyword evidence="2" id="KW-1185">Reference proteome</keyword>
<gene>
    <name evidence="1" type="ORF">PPG34_09090</name>
</gene>
<organism evidence="1 2">
    <name type="scientific">Candidatus Nitronereus thalassa</name>
    <dbReference type="NCBI Taxonomy" id="3020898"/>
    <lineage>
        <taxon>Bacteria</taxon>
        <taxon>Pseudomonadati</taxon>
        <taxon>Nitrospirota</taxon>
        <taxon>Nitrospiria</taxon>
        <taxon>Nitrospirales</taxon>
        <taxon>Nitrospiraceae</taxon>
        <taxon>Candidatus Nitronereus</taxon>
    </lineage>
</organism>
<dbReference type="RefSeq" id="WP_313832921.1">
    <property type="nucleotide sequence ID" value="NZ_JAQOUE010000001.1"/>
</dbReference>
<evidence type="ECO:0000313" key="2">
    <source>
        <dbReference type="Proteomes" id="UP001250932"/>
    </source>
</evidence>
<comment type="caution">
    <text evidence="1">The sequence shown here is derived from an EMBL/GenBank/DDBJ whole genome shotgun (WGS) entry which is preliminary data.</text>
</comment>